<dbReference type="PROSITE" id="PS50089">
    <property type="entry name" value="ZF_RING_2"/>
    <property type="match status" value="1"/>
</dbReference>
<dbReference type="EMBL" id="JANBUL010000211">
    <property type="protein sequence ID" value="KAJ2778782.1"/>
    <property type="molecule type" value="Genomic_DNA"/>
</dbReference>
<feature type="domain" description="RING-type" evidence="3">
    <location>
        <begin position="128"/>
        <end position="170"/>
    </location>
</feature>
<gene>
    <name evidence="4" type="ORF">H4R18_004405</name>
</gene>
<dbReference type="GO" id="GO:0006511">
    <property type="term" value="P:ubiquitin-dependent protein catabolic process"/>
    <property type="evidence" value="ECO:0007669"/>
    <property type="project" value="TreeGrafter"/>
</dbReference>
<evidence type="ECO:0000256" key="2">
    <source>
        <dbReference type="SAM" id="MobiDB-lite"/>
    </source>
</evidence>
<dbReference type="PANTHER" id="PTHR22765">
    <property type="entry name" value="RING FINGER AND PROTEASE ASSOCIATED DOMAIN-CONTAINING"/>
    <property type="match status" value="1"/>
</dbReference>
<keyword evidence="1" id="KW-0863">Zinc-finger</keyword>
<evidence type="ECO:0000313" key="5">
    <source>
        <dbReference type="Proteomes" id="UP001140217"/>
    </source>
</evidence>
<dbReference type="FunFam" id="3.30.40.10:FF:000388">
    <property type="entry name" value="Putative RING zinc finger domain superfamily protein"/>
    <property type="match status" value="1"/>
</dbReference>
<dbReference type="AlphaFoldDB" id="A0A9W8H6A0"/>
<keyword evidence="1" id="KW-0862">Zinc</keyword>
<proteinExistence type="predicted"/>
<dbReference type="GO" id="GO:0061630">
    <property type="term" value="F:ubiquitin protein ligase activity"/>
    <property type="evidence" value="ECO:0007669"/>
    <property type="project" value="TreeGrafter"/>
</dbReference>
<dbReference type="CDD" id="cd16454">
    <property type="entry name" value="RING-H2_PA-TM-RING"/>
    <property type="match status" value="1"/>
</dbReference>
<dbReference type="OrthoDB" id="8062037at2759"/>
<feature type="non-terminal residue" evidence="4">
    <location>
        <position position="1"/>
    </location>
</feature>
<dbReference type="SUPFAM" id="SSF57850">
    <property type="entry name" value="RING/U-box"/>
    <property type="match status" value="1"/>
</dbReference>
<reference evidence="4" key="1">
    <citation type="submission" date="2022-07" db="EMBL/GenBank/DDBJ databases">
        <title>Phylogenomic reconstructions and comparative analyses of Kickxellomycotina fungi.</title>
        <authorList>
            <person name="Reynolds N.K."/>
            <person name="Stajich J.E."/>
            <person name="Barry K."/>
            <person name="Grigoriev I.V."/>
            <person name="Crous P."/>
            <person name="Smith M.E."/>
        </authorList>
    </citation>
    <scope>NUCLEOTIDE SEQUENCE</scope>
    <source>
        <strain evidence="4">NBRC 105414</strain>
    </source>
</reference>
<name>A0A9W8H6A0_9FUNG</name>
<evidence type="ECO:0000313" key="4">
    <source>
        <dbReference type="EMBL" id="KAJ2778782.1"/>
    </source>
</evidence>
<evidence type="ECO:0000256" key="1">
    <source>
        <dbReference type="PROSITE-ProRule" id="PRU00175"/>
    </source>
</evidence>
<dbReference type="GO" id="GO:0008270">
    <property type="term" value="F:zinc ion binding"/>
    <property type="evidence" value="ECO:0007669"/>
    <property type="project" value="UniProtKB-KW"/>
</dbReference>
<protein>
    <recommendedName>
        <fullName evidence="3">RING-type domain-containing protein</fullName>
    </recommendedName>
</protein>
<dbReference type="Pfam" id="PF13639">
    <property type="entry name" value="zf-RING_2"/>
    <property type="match status" value="1"/>
</dbReference>
<dbReference type="PANTHER" id="PTHR22765:SF411">
    <property type="entry name" value="OS02G0248440 PROTEIN"/>
    <property type="match status" value="1"/>
</dbReference>
<accession>A0A9W8H6A0</accession>
<dbReference type="InterPro" id="IPR013083">
    <property type="entry name" value="Znf_RING/FYVE/PHD"/>
</dbReference>
<keyword evidence="5" id="KW-1185">Reference proteome</keyword>
<dbReference type="Gene3D" id="3.30.40.10">
    <property type="entry name" value="Zinc/RING finger domain, C3HC4 (zinc finger)"/>
    <property type="match status" value="1"/>
</dbReference>
<dbReference type="SMART" id="SM00184">
    <property type="entry name" value="RING"/>
    <property type="match status" value="1"/>
</dbReference>
<organism evidence="4 5">
    <name type="scientific">Coemansia javaensis</name>
    <dbReference type="NCBI Taxonomy" id="2761396"/>
    <lineage>
        <taxon>Eukaryota</taxon>
        <taxon>Fungi</taxon>
        <taxon>Fungi incertae sedis</taxon>
        <taxon>Zoopagomycota</taxon>
        <taxon>Kickxellomycotina</taxon>
        <taxon>Kickxellomycetes</taxon>
        <taxon>Kickxellales</taxon>
        <taxon>Kickxellaceae</taxon>
        <taxon>Coemansia</taxon>
    </lineage>
</organism>
<dbReference type="Proteomes" id="UP001140217">
    <property type="component" value="Unassembled WGS sequence"/>
</dbReference>
<dbReference type="InterPro" id="IPR051826">
    <property type="entry name" value="E3_ubiquitin-ligase_domain"/>
</dbReference>
<keyword evidence="1" id="KW-0479">Metal-binding</keyword>
<dbReference type="InterPro" id="IPR001841">
    <property type="entry name" value="Znf_RING"/>
</dbReference>
<evidence type="ECO:0000259" key="3">
    <source>
        <dbReference type="PROSITE" id="PS50089"/>
    </source>
</evidence>
<comment type="caution">
    <text evidence="4">The sequence shown here is derived from an EMBL/GenBank/DDBJ whole genome shotgun (WGS) entry which is preliminary data.</text>
</comment>
<feature type="region of interest" description="Disordered" evidence="2">
    <location>
        <begin position="1"/>
        <end position="35"/>
    </location>
</feature>
<feature type="compositionally biased region" description="Basic and acidic residues" evidence="2">
    <location>
        <begin position="1"/>
        <end position="12"/>
    </location>
</feature>
<sequence length="191" mass="19930">GQGRGRGRDWNRDQSYGQGADRSRRRLRGGEKRVLQPHELDRLPCTVVVAVGGGGGGGPLAAPTRPAPALEAHGPWRAASCPQLPLAPGGGLGLQRIHSTQATVVAPATARSSTSGHAGGWDADARECAICLDDIAPGDVIRSLPCPHVFHAACIDRWLLSQSSTCPLCKRDTAHDALAPPPLSNTNNTHA</sequence>